<feature type="region of interest" description="Disordered" evidence="1">
    <location>
        <begin position="346"/>
        <end position="385"/>
    </location>
</feature>
<dbReference type="PANTHER" id="PTHR31286:SF55">
    <property type="entry name" value="DUF4283 DOMAIN-CONTAINING PROTEIN"/>
    <property type="match status" value="1"/>
</dbReference>
<dbReference type="SMART" id="SM00343">
    <property type="entry name" value="ZnF_C2HC"/>
    <property type="match status" value="2"/>
</dbReference>
<dbReference type="Proteomes" id="UP000264353">
    <property type="component" value="Chromosome A4"/>
</dbReference>
<evidence type="ECO:0000313" key="4">
    <source>
        <dbReference type="Proteomes" id="UP000264353"/>
    </source>
</evidence>
<organism evidence="3 4">
    <name type="scientific">Brassica campestris</name>
    <name type="common">Field mustard</name>
    <dbReference type="NCBI Taxonomy" id="3711"/>
    <lineage>
        <taxon>Eukaryota</taxon>
        <taxon>Viridiplantae</taxon>
        <taxon>Streptophyta</taxon>
        <taxon>Embryophyta</taxon>
        <taxon>Tracheophyta</taxon>
        <taxon>Spermatophyta</taxon>
        <taxon>Magnoliopsida</taxon>
        <taxon>eudicotyledons</taxon>
        <taxon>Gunneridae</taxon>
        <taxon>Pentapetalae</taxon>
        <taxon>rosids</taxon>
        <taxon>malvids</taxon>
        <taxon>Brassicales</taxon>
        <taxon>Brassicaceae</taxon>
        <taxon>Brassiceae</taxon>
        <taxon>Brassica</taxon>
    </lineage>
</organism>
<protein>
    <recommendedName>
        <fullName evidence="2">CCHC-type domain-containing protein</fullName>
    </recommendedName>
</protein>
<sequence length="482" mass="51563">MTKKKKPKTAKTGRAGSSSPSSSSSQSPSDSKQTPTKTNASCSPVNLDLTAAIEAGSVNSDLAAAVEAGSVNSDLTAAVLAGSVTHIASDLQRETSATEQISSDLQLETCKGKKLEKKGSPFTLPSGELCIKIPNSVIEMNKKSWESFVIGQFYSDPPEQGLIHNIVNGIWSKQYRDITVSKLEGNAFLFRIPNAATRQRVINQRLWQIEGQTMFVAHWEPGNLPEKPALTSAPIWLELRNVPLQFFNEDGLERIAGLVGDPKVLHPSTANKTILDVAKVLTIIDPRKPLPEAVNVQFDSGDICRVTVSSPWMPHVCSHCKEIGHTIKHCPAAPITCARCKSSAHSAESCPRSKRQKRKNTSTPRSPHAKVPPPPPDTKGKSIQNSAPQLEAGTDLGTAAPPATTPSKNIAVKTAGTSALSDSSRAMITRSSTVRGSTSASLLPLLCPSSMHLRMNQFGGPCGTSLFRYLLIIVLPASRGLC</sequence>
<dbReference type="Pfam" id="PF14111">
    <property type="entry name" value="DUF4283"/>
    <property type="match status" value="1"/>
</dbReference>
<dbReference type="Gene3D" id="4.10.60.10">
    <property type="entry name" value="Zinc finger, CCHC-type"/>
    <property type="match status" value="1"/>
</dbReference>
<reference evidence="3 4" key="1">
    <citation type="submission" date="2018-06" db="EMBL/GenBank/DDBJ databases">
        <title>WGS assembly of Brassica rapa FPsc.</title>
        <authorList>
            <person name="Bowman J."/>
            <person name="Kohchi T."/>
            <person name="Yamato K."/>
            <person name="Jenkins J."/>
            <person name="Shu S."/>
            <person name="Ishizaki K."/>
            <person name="Yamaoka S."/>
            <person name="Nishihama R."/>
            <person name="Nakamura Y."/>
            <person name="Berger F."/>
            <person name="Adam C."/>
            <person name="Aki S."/>
            <person name="Althoff F."/>
            <person name="Araki T."/>
            <person name="Arteaga-Vazquez M."/>
            <person name="Balasubrmanian S."/>
            <person name="Bauer D."/>
            <person name="Boehm C."/>
            <person name="Briginshaw L."/>
            <person name="Caballero-Perez J."/>
            <person name="Catarino B."/>
            <person name="Chen F."/>
            <person name="Chiyoda S."/>
            <person name="Chovatia M."/>
            <person name="Davies K."/>
            <person name="Delmans M."/>
            <person name="Demura T."/>
            <person name="Dierschke T."/>
            <person name="Dolan L."/>
            <person name="Dorantes-Acosta A."/>
            <person name="Eklund D."/>
            <person name="Florent S."/>
            <person name="Flores-Sandoval E."/>
            <person name="Fujiyama A."/>
            <person name="Fukuzawa H."/>
            <person name="Galik B."/>
            <person name="Grimanelli D."/>
            <person name="Grimwood J."/>
            <person name="Grossniklaus U."/>
            <person name="Hamada T."/>
            <person name="Haseloff J."/>
            <person name="Hetherington A."/>
            <person name="Higo A."/>
            <person name="Hirakawa Y."/>
            <person name="Hundley H."/>
            <person name="Ikeda Y."/>
            <person name="Inoue K."/>
            <person name="Inoue S."/>
            <person name="Ishida S."/>
            <person name="Jia Q."/>
            <person name="Kakita M."/>
            <person name="Kanazawa T."/>
            <person name="Kawai Y."/>
            <person name="Kawashima T."/>
            <person name="Kennedy M."/>
            <person name="Kinose K."/>
            <person name="Kinoshita T."/>
            <person name="Kohara Y."/>
            <person name="Koide E."/>
            <person name="Komatsu K."/>
            <person name="Kopischke S."/>
            <person name="Kubo M."/>
            <person name="Kyozuka J."/>
            <person name="Lagercrantz U."/>
            <person name="Lin S."/>
            <person name="Lindquist E."/>
            <person name="Lipzen A."/>
            <person name="Lu C."/>
            <person name="Luna E."/>
            <person name="Martienssen R."/>
            <person name="Minamino N."/>
            <person name="Mizutani M."/>
            <person name="Mizutani M."/>
            <person name="Mochizuki N."/>
            <person name="Monte I."/>
            <person name="Mosher R."/>
            <person name="Nagasaki H."/>
            <person name="Nakagami H."/>
            <person name="Naramoto S."/>
            <person name="Nishitani K."/>
            <person name="Ohtani M."/>
            <person name="Okamoto T."/>
            <person name="Okumura M."/>
            <person name="Phillips J."/>
            <person name="Pollak B."/>
            <person name="Reinders A."/>
            <person name="Roevekamp M."/>
            <person name="Sano R."/>
            <person name="Sawa S."/>
            <person name="Schmid M."/>
            <person name="Shirakawa M."/>
            <person name="Solano R."/>
            <person name="Spunde A."/>
            <person name="Suetsugu N."/>
            <person name="Sugano S."/>
            <person name="Sugiyama A."/>
            <person name="Sun R."/>
            <person name="Suzuki Y."/>
            <person name="Takenaka M."/>
            <person name="Takezawa D."/>
            <person name="Tomogane H."/>
            <person name="Tsuzuki M."/>
            <person name="Ueda T."/>
            <person name="Umeda M."/>
            <person name="Ward J."/>
            <person name="Watanabe Y."/>
            <person name="Yazaki K."/>
            <person name="Yokoyama R."/>
            <person name="Yoshitake Y."/>
            <person name="Yotsui I."/>
            <person name="Zachgo S."/>
            <person name="Schmutz J."/>
        </authorList>
    </citation>
    <scope>NUCLEOTIDE SEQUENCE [LARGE SCALE GENOMIC DNA]</scope>
    <source>
        <strain evidence="4">cv. B-3</strain>
    </source>
</reference>
<dbReference type="GO" id="GO:0003676">
    <property type="term" value="F:nucleic acid binding"/>
    <property type="evidence" value="ECO:0007669"/>
    <property type="project" value="InterPro"/>
</dbReference>
<evidence type="ECO:0000259" key="2">
    <source>
        <dbReference type="SMART" id="SM00343"/>
    </source>
</evidence>
<feature type="domain" description="CCHC-type" evidence="2">
    <location>
        <begin position="316"/>
        <end position="332"/>
    </location>
</feature>
<gene>
    <name evidence="3" type="ORF">BRARA_D01047</name>
</gene>
<feature type="compositionally biased region" description="Low complexity" evidence="1">
    <location>
        <begin position="17"/>
        <end position="31"/>
    </location>
</feature>
<name>A0A397ZKH4_BRACM</name>
<dbReference type="InterPro" id="IPR001878">
    <property type="entry name" value="Znf_CCHC"/>
</dbReference>
<accession>A0A397ZKH4</accession>
<feature type="compositionally biased region" description="Basic residues" evidence="1">
    <location>
        <begin position="1"/>
        <end position="11"/>
    </location>
</feature>
<proteinExistence type="predicted"/>
<dbReference type="InterPro" id="IPR036875">
    <property type="entry name" value="Znf_CCHC_sf"/>
</dbReference>
<dbReference type="InterPro" id="IPR040256">
    <property type="entry name" value="At4g02000-like"/>
</dbReference>
<dbReference type="PANTHER" id="PTHR31286">
    <property type="entry name" value="GLYCINE-RICH CELL WALL STRUCTURAL PROTEIN 1.8-LIKE"/>
    <property type="match status" value="1"/>
</dbReference>
<feature type="domain" description="CCHC-type" evidence="2">
    <location>
        <begin position="336"/>
        <end position="352"/>
    </location>
</feature>
<dbReference type="EMBL" id="CM010631">
    <property type="protein sequence ID" value="RID65875.1"/>
    <property type="molecule type" value="Genomic_DNA"/>
</dbReference>
<evidence type="ECO:0000313" key="3">
    <source>
        <dbReference type="EMBL" id="RID65875.1"/>
    </source>
</evidence>
<evidence type="ECO:0000256" key="1">
    <source>
        <dbReference type="SAM" id="MobiDB-lite"/>
    </source>
</evidence>
<feature type="region of interest" description="Disordered" evidence="1">
    <location>
        <begin position="1"/>
        <end position="43"/>
    </location>
</feature>
<dbReference type="SUPFAM" id="SSF57756">
    <property type="entry name" value="Retrovirus zinc finger-like domains"/>
    <property type="match status" value="1"/>
</dbReference>
<feature type="compositionally biased region" description="Polar residues" evidence="1">
    <location>
        <begin position="32"/>
        <end position="43"/>
    </location>
</feature>
<dbReference type="InterPro" id="IPR025558">
    <property type="entry name" value="DUF4283"/>
</dbReference>
<dbReference type="AlphaFoldDB" id="A0A397ZKH4"/>
<dbReference type="GO" id="GO:0008270">
    <property type="term" value="F:zinc ion binding"/>
    <property type="evidence" value="ECO:0007669"/>
    <property type="project" value="InterPro"/>
</dbReference>